<evidence type="ECO:0000313" key="3">
    <source>
        <dbReference type="Proteomes" id="UP001221411"/>
    </source>
</evidence>
<accession>A0ABT5F762</accession>
<sequence>MLATNATPFAALGFEQIHRDGSAMAVIAVRAGFLLTPEKRLLLAPDQHLILADEYEGDPHRTPLVGVCDIVPFKPFADVTILGTAYPPEGRCSTRWYVDVIVGDYDCTLRVHGPRVWTPVDEHHRRTWRPGDVKEAECVAIDYRFAAGGPILGSPDGDVEPRNPIGPGILDRAQTPPETRSPMPMIDSEAAPIDNPFARPEPQGFGPVPPWWSWRQKHAGTYDEAWLKERHPVLPADFDYRFYQTAHPRLILPRYLVGDEIVRLEGVSPDGGSVGFRLPRLSPYARFSWVDGRRVTALLNCDGLHIDARTQPWRVDMTWRGWIAMGKGFSWIDLFVAAQGDASLVNMPRLGLHGLERTEAPA</sequence>
<dbReference type="InterPro" id="IPR018683">
    <property type="entry name" value="DUF2169"/>
</dbReference>
<name>A0ABT5F762_9BACT</name>
<dbReference type="EMBL" id="JAQNDO010000001">
    <property type="protein sequence ID" value="MDC0749944.1"/>
    <property type="molecule type" value="Genomic_DNA"/>
</dbReference>
<feature type="domain" description="DUF2169" evidence="1">
    <location>
        <begin position="21"/>
        <end position="320"/>
    </location>
</feature>
<proteinExistence type="predicted"/>
<gene>
    <name evidence="2" type="ORF">POL67_51945</name>
</gene>
<evidence type="ECO:0000259" key="1">
    <source>
        <dbReference type="Pfam" id="PF09937"/>
    </source>
</evidence>
<keyword evidence="3" id="KW-1185">Reference proteome</keyword>
<comment type="caution">
    <text evidence="2">The sequence shown here is derived from an EMBL/GenBank/DDBJ whole genome shotgun (WGS) entry which is preliminary data.</text>
</comment>
<dbReference type="RefSeq" id="WP_271930477.1">
    <property type="nucleotide sequence ID" value="NZ_JAQNDO010000001.1"/>
</dbReference>
<dbReference type="Proteomes" id="UP001221411">
    <property type="component" value="Unassembled WGS sequence"/>
</dbReference>
<reference evidence="2 3" key="1">
    <citation type="submission" date="2022-11" db="EMBL/GenBank/DDBJ databases">
        <title>Minimal conservation of predation-associated metabolite biosynthetic gene clusters underscores biosynthetic potential of Myxococcota including descriptions for ten novel species: Archangium lansinium sp. nov., Myxococcus landrumus sp. nov., Nannocystis bai.</title>
        <authorList>
            <person name="Ahearne A."/>
            <person name="Stevens C."/>
            <person name="Dowd S."/>
        </authorList>
    </citation>
    <scope>NUCLEOTIDE SEQUENCE [LARGE SCALE GENOMIC DNA]</scope>
    <source>
        <strain evidence="2 3">RJM3</strain>
    </source>
</reference>
<protein>
    <submittedName>
        <fullName evidence="2">DUF2169 domain-containing protein</fullName>
    </submittedName>
</protein>
<evidence type="ECO:0000313" key="2">
    <source>
        <dbReference type="EMBL" id="MDC0749944.1"/>
    </source>
</evidence>
<dbReference type="Pfam" id="PF09937">
    <property type="entry name" value="DUF2169"/>
    <property type="match status" value="1"/>
</dbReference>
<organism evidence="2 3">
    <name type="scientific">Polyangium mundeleinium</name>
    <dbReference type="NCBI Taxonomy" id="2995306"/>
    <lineage>
        <taxon>Bacteria</taxon>
        <taxon>Pseudomonadati</taxon>
        <taxon>Myxococcota</taxon>
        <taxon>Polyangia</taxon>
        <taxon>Polyangiales</taxon>
        <taxon>Polyangiaceae</taxon>
        <taxon>Polyangium</taxon>
    </lineage>
</organism>